<evidence type="ECO:0000256" key="1">
    <source>
        <dbReference type="SAM" id="MobiDB-lite"/>
    </source>
</evidence>
<organism evidence="2 3">
    <name type="scientific">Oidiodendron maius (strain Zn)</name>
    <dbReference type="NCBI Taxonomy" id="913774"/>
    <lineage>
        <taxon>Eukaryota</taxon>
        <taxon>Fungi</taxon>
        <taxon>Dikarya</taxon>
        <taxon>Ascomycota</taxon>
        <taxon>Pezizomycotina</taxon>
        <taxon>Leotiomycetes</taxon>
        <taxon>Leotiomycetes incertae sedis</taxon>
        <taxon>Myxotrichaceae</taxon>
        <taxon>Oidiodendron</taxon>
    </lineage>
</organism>
<protein>
    <submittedName>
        <fullName evidence="2">Uncharacterized protein</fullName>
    </submittedName>
</protein>
<evidence type="ECO:0000313" key="2">
    <source>
        <dbReference type="EMBL" id="KIN02203.1"/>
    </source>
</evidence>
<dbReference type="EMBL" id="KN832875">
    <property type="protein sequence ID" value="KIN02203.1"/>
    <property type="molecule type" value="Genomic_DNA"/>
</dbReference>
<gene>
    <name evidence="2" type="ORF">OIDMADRAFT_28313</name>
</gene>
<accession>A0A0C3DJQ9</accession>
<reference evidence="3" key="2">
    <citation type="submission" date="2015-01" db="EMBL/GenBank/DDBJ databases">
        <title>Evolutionary Origins and Diversification of the Mycorrhizal Mutualists.</title>
        <authorList>
            <consortium name="DOE Joint Genome Institute"/>
            <consortium name="Mycorrhizal Genomics Consortium"/>
            <person name="Kohler A."/>
            <person name="Kuo A."/>
            <person name="Nagy L.G."/>
            <person name="Floudas D."/>
            <person name="Copeland A."/>
            <person name="Barry K.W."/>
            <person name="Cichocki N."/>
            <person name="Veneault-Fourrey C."/>
            <person name="LaButti K."/>
            <person name="Lindquist E.A."/>
            <person name="Lipzen A."/>
            <person name="Lundell T."/>
            <person name="Morin E."/>
            <person name="Murat C."/>
            <person name="Riley R."/>
            <person name="Ohm R."/>
            <person name="Sun H."/>
            <person name="Tunlid A."/>
            <person name="Henrissat B."/>
            <person name="Grigoriev I.V."/>
            <person name="Hibbett D.S."/>
            <person name="Martin F."/>
        </authorList>
    </citation>
    <scope>NUCLEOTIDE SEQUENCE [LARGE SCALE GENOMIC DNA]</scope>
    <source>
        <strain evidence="3">Zn</strain>
    </source>
</reference>
<feature type="region of interest" description="Disordered" evidence="1">
    <location>
        <begin position="33"/>
        <end position="71"/>
    </location>
</feature>
<dbReference type="Proteomes" id="UP000054321">
    <property type="component" value="Unassembled WGS sequence"/>
</dbReference>
<dbReference type="InParanoid" id="A0A0C3DJQ9"/>
<name>A0A0C3DJQ9_OIDMZ</name>
<proteinExistence type="predicted"/>
<dbReference type="HOGENOM" id="CLU_1170944_0_0_1"/>
<reference evidence="2 3" key="1">
    <citation type="submission" date="2014-04" db="EMBL/GenBank/DDBJ databases">
        <authorList>
            <consortium name="DOE Joint Genome Institute"/>
            <person name="Kuo A."/>
            <person name="Martino E."/>
            <person name="Perotto S."/>
            <person name="Kohler A."/>
            <person name="Nagy L.G."/>
            <person name="Floudas D."/>
            <person name="Copeland A."/>
            <person name="Barry K.W."/>
            <person name="Cichocki N."/>
            <person name="Veneault-Fourrey C."/>
            <person name="LaButti K."/>
            <person name="Lindquist E.A."/>
            <person name="Lipzen A."/>
            <person name="Lundell T."/>
            <person name="Morin E."/>
            <person name="Murat C."/>
            <person name="Sun H."/>
            <person name="Tunlid A."/>
            <person name="Henrissat B."/>
            <person name="Grigoriev I.V."/>
            <person name="Hibbett D.S."/>
            <person name="Martin F."/>
            <person name="Nordberg H.P."/>
            <person name="Cantor M.N."/>
            <person name="Hua S.X."/>
        </authorList>
    </citation>
    <scope>NUCLEOTIDE SEQUENCE [LARGE SCALE GENOMIC DNA]</scope>
    <source>
        <strain evidence="2 3">Zn</strain>
    </source>
</reference>
<keyword evidence="3" id="KW-1185">Reference proteome</keyword>
<dbReference type="AlphaFoldDB" id="A0A0C3DJQ9"/>
<sequence>MAGPIHCRTVLEGSWEQSREAQFEAQTRFRAVAGPKGRTPSLQRREKRGCGLREQRPGSSGGHGTRSQAEQGARWSHDMYLLLHRASSTRPGDCYRGDEGRRSINGSPNAAAAISGTRCHSRLYRDHDAYSAGIFIIWQPKINHPNACCSVRRAKTWNTSHIEETSSCFAGDEITSVGCWAIAGHRRRGSCHPLAAAELHRREDPWPARARAIHEPGLVENVHGRVRGHPCGHEPAV</sequence>
<evidence type="ECO:0000313" key="3">
    <source>
        <dbReference type="Proteomes" id="UP000054321"/>
    </source>
</evidence>